<organism evidence="2 3">
    <name type="scientific">Rubus argutus</name>
    <name type="common">Southern blackberry</name>
    <dbReference type="NCBI Taxonomy" id="59490"/>
    <lineage>
        <taxon>Eukaryota</taxon>
        <taxon>Viridiplantae</taxon>
        <taxon>Streptophyta</taxon>
        <taxon>Embryophyta</taxon>
        <taxon>Tracheophyta</taxon>
        <taxon>Spermatophyta</taxon>
        <taxon>Magnoliopsida</taxon>
        <taxon>eudicotyledons</taxon>
        <taxon>Gunneridae</taxon>
        <taxon>Pentapetalae</taxon>
        <taxon>rosids</taxon>
        <taxon>fabids</taxon>
        <taxon>Rosales</taxon>
        <taxon>Rosaceae</taxon>
        <taxon>Rosoideae</taxon>
        <taxon>Rosoideae incertae sedis</taxon>
        <taxon>Rubus</taxon>
    </lineage>
</organism>
<dbReference type="EMBL" id="JBEDUW010000005">
    <property type="protein sequence ID" value="KAK9928787.1"/>
    <property type="molecule type" value="Genomic_DNA"/>
</dbReference>
<feature type="region of interest" description="Disordered" evidence="1">
    <location>
        <begin position="158"/>
        <end position="218"/>
    </location>
</feature>
<keyword evidence="3" id="KW-1185">Reference proteome</keyword>
<feature type="compositionally biased region" description="Polar residues" evidence="1">
    <location>
        <begin position="201"/>
        <end position="218"/>
    </location>
</feature>
<gene>
    <name evidence="2" type="ORF">M0R45_025907</name>
</gene>
<reference evidence="2 3" key="1">
    <citation type="journal article" date="2023" name="G3 (Bethesda)">
        <title>A chromosome-length genome assembly and annotation of blackberry (Rubus argutus, cv. 'Hillquist').</title>
        <authorList>
            <person name="Bruna T."/>
            <person name="Aryal R."/>
            <person name="Dudchenko O."/>
            <person name="Sargent D.J."/>
            <person name="Mead D."/>
            <person name="Buti M."/>
            <person name="Cavallini A."/>
            <person name="Hytonen T."/>
            <person name="Andres J."/>
            <person name="Pham M."/>
            <person name="Weisz D."/>
            <person name="Mascagni F."/>
            <person name="Usai G."/>
            <person name="Natali L."/>
            <person name="Bassil N."/>
            <person name="Fernandez G.E."/>
            <person name="Lomsadze A."/>
            <person name="Armour M."/>
            <person name="Olukolu B."/>
            <person name="Poorten T."/>
            <person name="Britton C."/>
            <person name="Davik J."/>
            <person name="Ashrafi H."/>
            <person name="Aiden E.L."/>
            <person name="Borodovsky M."/>
            <person name="Worthington M."/>
        </authorList>
    </citation>
    <scope>NUCLEOTIDE SEQUENCE [LARGE SCALE GENOMIC DNA]</scope>
    <source>
        <strain evidence="2">PI 553951</strain>
    </source>
</reference>
<name>A0AAW1WZC3_RUBAR</name>
<comment type="caution">
    <text evidence="2">The sequence shown here is derived from an EMBL/GenBank/DDBJ whole genome shotgun (WGS) entry which is preliminary data.</text>
</comment>
<evidence type="ECO:0000313" key="2">
    <source>
        <dbReference type="EMBL" id="KAK9928787.1"/>
    </source>
</evidence>
<evidence type="ECO:0000313" key="3">
    <source>
        <dbReference type="Proteomes" id="UP001457282"/>
    </source>
</evidence>
<accession>A0AAW1WZC3</accession>
<evidence type="ECO:0000256" key="1">
    <source>
        <dbReference type="SAM" id="MobiDB-lite"/>
    </source>
</evidence>
<sequence length="322" mass="34857">MAVWASCSSLISSSNTTTGTDDSQINMEKAADTCSNPVNDPDVDNPMESSIPSHIATAINDADSAPGISKLVPESNSSGNGGGHGPWMLMSYKNKKAYASSTPSNKAHSHSGSRFALLQTFTEETDGALRELEPTAVEDLSKNDTPAKDQIVKIWKKVQSKSKKTMSSTHLKPNDPKPAKAMKKPLNDITNGKSYPKPDSAGTSMSGTATHSRNPQTSRMISFCPENTFMPNFSTSSPPVNNGTNSFPIINSSAIFGHCPPENAIVEHSTENEMERRRRFRNPAGYGFVGGDIDDVCLRNDRGGWSGNFMVQLWCDDDEARF</sequence>
<proteinExistence type="predicted"/>
<protein>
    <submittedName>
        <fullName evidence="2">Uncharacterized protein</fullName>
    </submittedName>
</protein>
<dbReference type="AlphaFoldDB" id="A0AAW1WZC3"/>
<dbReference type="Proteomes" id="UP001457282">
    <property type="component" value="Unassembled WGS sequence"/>
</dbReference>